<protein>
    <submittedName>
        <fullName evidence="4">Glycosyl transferase family 2</fullName>
    </submittedName>
</protein>
<dbReference type="Pfam" id="PF00535">
    <property type="entry name" value="Glycos_transf_2"/>
    <property type="match status" value="1"/>
</dbReference>
<dbReference type="PANTHER" id="PTHR43685:SF3">
    <property type="entry name" value="SLR2126 PROTEIN"/>
    <property type="match status" value="1"/>
</dbReference>
<evidence type="ECO:0000313" key="4">
    <source>
        <dbReference type="EMBL" id="SJM91734.1"/>
    </source>
</evidence>
<dbReference type="RefSeq" id="WP_087146660.1">
    <property type="nucleotide sequence ID" value="NZ_FUKJ01000155.1"/>
</dbReference>
<dbReference type="AlphaFoldDB" id="A0A1R4H677"/>
<dbReference type="Gene3D" id="3.90.550.10">
    <property type="entry name" value="Spore Coat Polysaccharide Biosynthesis Protein SpsA, Chain A"/>
    <property type="match status" value="1"/>
</dbReference>
<reference evidence="5" key="1">
    <citation type="submission" date="2017-02" db="EMBL/GenBank/DDBJ databases">
        <authorList>
            <person name="Daims H."/>
        </authorList>
    </citation>
    <scope>NUCLEOTIDE SEQUENCE [LARGE SCALE GENOMIC DNA]</scope>
</reference>
<dbReference type="InterPro" id="IPR027791">
    <property type="entry name" value="Galactosyl_T_C"/>
</dbReference>
<name>A0A1R4H677_9GAMM</name>
<dbReference type="Proteomes" id="UP000195442">
    <property type="component" value="Unassembled WGS sequence"/>
</dbReference>
<keyword evidence="5" id="KW-1185">Reference proteome</keyword>
<dbReference type="Pfam" id="PF02709">
    <property type="entry name" value="Glyco_transf_7C"/>
    <property type="match status" value="1"/>
</dbReference>
<feature type="domain" description="Galactosyltransferase C-terminal" evidence="3">
    <location>
        <begin position="175"/>
        <end position="221"/>
    </location>
</feature>
<dbReference type="CDD" id="cd06420">
    <property type="entry name" value="GT2_Chondriotin_Pol_N"/>
    <property type="match status" value="1"/>
</dbReference>
<evidence type="ECO:0000313" key="5">
    <source>
        <dbReference type="Proteomes" id="UP000195442"/>
    </source>
</evidence>
<evidence type="ECO:0000259" key="3">
    <source>
        <dbReference type="Pfam" id="PF02709"/>
    </source>
</evidence>
<gene>
    <name evidence="4" type="ORF">CRENPOLYSF2_2380002</name>
</gene>
<sequence>MNLISVIVTTYDWPAALELCLEALFVQSDGDFEIIIADDGSNVENVGQSQSFCAKSPVPIKYVHHEDKGFRAGTIRNKAVAQSAGEYLIFLDGDCVVRQNFVNRHRQLAACGRFVPGNRVLLSQDFTQDVISQHIPLHKKNGCYFVTLRLQNKINRILPFLMLPLGRLRLLEPKKWQKAMTCNLAMWRDDFLRVNGFDELFEGWGYEDSDLVIRLIHAGIRRKEGRFAMPVLHLWHPQNDRNNHDVNYQRLLGRLNQQDFILAEKGISQYLEH</sequence>
<dbReference type="GO" id="GO:0016740">
    <property type="term" value="F:transferase activity"/>
    <property type="evidence" value="ECO:0007669"/>
    <property type="project" value="UniProtKB-KW"/>
</dbReference>
<dbReference type="InterPro" id="IPR050834">
    <property type="entry name" value="Glycosyltransf_2"/>
</dbReference>
<proteinExistence type="predicted"/>
<dbReference type="SUPFAM" id="SSF53448">
    <property type="entry name" value="Nucleotide-diphospho-sugar transferases"/>
    <property type="match status" value="1"/>
</dbReference>
<organism evidence="4 5">
    <name type="scientific">Crenothrix polyspora</name>
    <dbReference type="NCBI Taxonomy" id="360316"/>
    <lineage>
        <taxon>Bacteria</taxon>
        <taxon>Pseudomonadati</taxon>
        <taxon>Pseudomonadota</taxon>
        <taxon>Gammaproteobacteria</taxon>
        <taxon>Methylococcales</taxon>
        <taxon>Crenotrichaceae</taxon>
        <taxon>Crenothrix</taxon>
    </lineage>
</organism>
<dbReference type="OrthoDB" id="9801954at2"/>
<dbReference type="EMBL" id="FUKJ01000155">
    <property type="protein sequence ID" value="SJM91734.1"/>
    <property type="molecule type" value="Genomic_DNA"/>
</dbReference>
<dbReference type="InterPro" id="IPR001173">
    <property type="entry name" value="Glyco_trans_2-like"/>
</dbReference>
<keyword evidence="1 4" id="KW-0808">Transferase</keyword>
<evidence type="ECO:0000259" key="2">
    <source>
        <dbReference type="Pfam" id="PF00535"/>
    </source>
</evidence>
<dbReference type="PANTHER" id="PTHR43685">
    <property type="entry name" value="GLYCOSYLTRANSFERASE"/>
    <property type="match status" value="1"/>
</dbReference>
<feature type="domain" description="Glycosyltransferase 2-like" evidence="2">
    <location>
        <begin position="5"/>
        <end position="135"/>
    </location>
</feature>
<evidence type="ECO:0000256" key="1">
    <source>
        <dbReference type="ARBA" id="ARBA00022679"/>
    </source>
</evidence>
<dbReference type="InterPro" id="IPR029044">
    <property type="entry name" value="Nucleotide-diphossugar_trans"/>
</dbReference>
<accession>A0A1R4H677</accession>